<dbReference type="NCBIfam" id="TIGR00232">
    <property type="entry name" value="tktlase_bact"/>
    <property type="match status" value="1"/>
</dbReference>
<keyword evidence="8" id="KW-0786">Thiamine pyrophosphate</keyword>
<feature type="domain" description="Transketolase-like pyrimidine-binding" evidence="11">
    <location>
        <begin position="352"/>
        <end position="524"/>
    </location>
</feature>
<dbReference type="PANTHER" id="PTHR43522:SF2">
    <property type="entry name" value="TRANSKETOLASE 1-RELATED"/>
    <property type="match status" value="1"/>
</dbReference>
<evidence type="ECO:0000256" key="4">
    <source>
        <dbReference type="ARBA" id="ARBA00013152"/>
    </source>
</evidence>
<dbReference type="Gene3D" id="3.40.50.970">
    <property type="match status" value="2"/>
</dbReference>
<comment type="catalytic activity">
    <reaction evidence="9">
        <text>D-sedoheptulose 7-phosphate + D-glyceraldehyde 3-phosphate = aldehydo-D-ribose 5-phosphate + D-xylulose 5-phosphate</text>
        <dbReference type="Rhea" id="RHEA:10508"/>
        <dbReference type="ChEBI" id="CHEBI:57483"/>
        <dbReference type="ChEBI" id="CHEBI:57737"/>
        <dbReference type="ChEBI" id="CHEBI:58273"/>
        <dbReference type="ChEBI" id="CHEBI:59776"/>
        <dbReference type="EC" id="2.2.1.1"/>
    </reaction>
</comment>
<dbReference type="PROSITE" id="PS00801">
    <property type="entry name" value="TRANSKETOLASE_1"/>
    <property type="match status" value="1"/>
</dbReference>
<dbReference type="Proteomes" id="UP001220377">
    <property type="component" value="Chromosome"/>
</dbReference>
<dbReference type="InterPro" id="IPR005475">
    <property type="entry name" value="Transketolase-like_Pyr-bd"/>
</dbReference>
<evidence type="ECO:0000256" key="6">
    <source>
        <dbReference type="ARBA" id="ARBA00022723"/>
    </source>
</evidence>
<dbReference type="InterPro" id="IPR033247">
    <property type="entry name" value="Transketolase_fam"/>
</dbReference>
<keyword evidence="5 12" id="KW-0808">Transferase</keyword>
<evidence type="ECO:0000256" key="8">
    <source>
        <dbReference type="ARBA" id="ARBA00023052"/>
    </source>
</evidence>
<evidence type="ECO:0000256" key="1">
    <source>
        <dbReference type="ARBA" id="ARBA00001946"/>
    </source>
</evidence>
<sequence>MFDETDQLAVNTIRMLAIDEIENANSGHPGLPLGAAPMAYVLFRNHMRVTPQDVKWFNRDRFILSAGHGSAMLYALEHIAGFDITTDDLKGFRQIGSRTPGHPEFGLVPGVEATTGPLGQGLGMAVGMAMAEQHLADQYNRPNADVVDHFTFVLASDGDLMEGISHEAGSLAGHLGLGKLIVLLDSNDVSLDGPMGRSESGNNGERFASYGWDYQRVEDGTDLDAIDAAITAAKANTDQPSLIEVRTIIGFGTPNAGTNKVHGSVLSKSEVAALRENLGWDNPAFTTPVAVTQRMNATFGRRGRRAHHDWLGQLASLQAQDDDLAEQLLSAIAGTLPANWHEALPNLAGQEMAGRDASQQVINALGPTVPELWGGSADLASSNKTNLPDTALFERGTRGGRNVAFGIREFAEAAAMNGIALHGGTRIFGSTFLVFSDYMKGAIRLAALQKLPVIYVFTHDSIAVGEDGPTHQPIEQLMTLRNIPNVTVIRPGDAQDTVRAWQQALDNTDGPTVLVLTRQKMMALPQPQCDTSLDRGAAIIAPVPAGRRQDGILVATGSEIELALKTQRVLAIQDVFVSVVGISSFEIFAKQSKAYKELVLPRNIRRRMSLELGSTLGWERFVGFEGVTLGIDTFGASGECSALLRHFGFTPIHAADAFLSMAVENDQPAFQELRQIG</sequence>
<evidence type="ECO:0000256" key="2">
    <source>
        <dbReference type="ARBA" id="ARBA00001964"/>
    </source>
</evidence>
<organism evidence="12 13">
    <name type="scientific">Lacticaseibacillus pabuli</name>
    <dbReference type="NCBI Taxonomy" id="3025672"/>
    <lineage>
        <taxon>Bacteria</taxon>
        <taxon>Bacillati</taxon>
        <taxon>Bacillota</taxon>
        <taxon>Bacilli</taxon>
        <taxon>Lactobacillales</taxon>
        <taxon>Lactobacillaceae</taxon>
        <taxon>Lacticaseibacillus</taxon>
    </lineage>
</organism>
<dbReference type="EC" id="2.2.1.1" evidence="4 10"/>
<evidence type="ECO:0000256" key="7">
    <source>
        <dbReference type="ARBA" id="ARBA00022842"/>
    </source>
</evidence>
<reference evidence="12 13" key="1">
    <citation type="submission" date="2023-02" db="EMBL/GenBank/DDBJ databases">
        <title>Genome sequence of Lacticaseibacillus sp. KACC 23028.</title>
        <authorList>
            <person name="Kim S."/>
            <person name="Heo J."/>
            <person name="Kwon S.-W."/>
        </authorList>
    </citation>
    <scope>NUCLEOTIDE SEQUENCE [LARGE SCALE GENOMIC DNA]</scope>
    <source>
        <strain evidence="12 13">KACC 23028</strain>
    </source>
</reference>
<dbReference type="CDD" id="cd07033">
    <property type="entry name" value="TPP_PYR_DXS_TK_like"/>
    <property type="match status" value="1"/>
</dbReference>
<dbReference type="Gene3D" id="3.40.50.920">
    <property type="match status" value="1"/>
</dbReference>
<name>A0ABY7WTU6_9LACO</name>
<dbReference type="InterPro" id="IPR029061">
    <property type="entry name" value="THDP-binding"/>
</dbReference>
<comment type="cofactor">
    <cofactor evidence="2">
        <name>thiamine diphosphate</name>
        <dbReference type="ChEBI" id="CHEBI:58937"/>
    </cofactor>
</comment>
<dbReference type="SUPFAM" id="SSF52922">
    <property type="entry name" value="TK C-terminal domain-like"/>
    <property type="match status" value="1"/>
</dbReference>
<dbReference type="InterPro" id="IPR009014">
    <property type="entry name" value="Transketo_C/PFOR_II"/>
</dbReference>
<dbReference type="InterPro" id="IPR005478">
    <property type="entry name" value="Transketolase_bac-like"/>
</dbReference>
<evidence type="ECO:0000259" key="11">
    <source>
        <dbReference type="SMART" id="SM00861"/>
    </source>
</evidence>
<evidence type="ECO:0000256" key="5">
    <source>
        <dbReference type="ARBA" id="ARBA00022679"/>
    </source>
</evidence>
<evidence type="ECO:0000256" key="9">
    <source>
        <dbReference type="ARBA" id="ARBA00049473"/>
    </source>
</evidence>
<proteinExistence type="inferred from homology"/>
<dbReference type="PANTHER" id="PTHR43522">
    <property type="entry name" value="TRANSKETOLASE"/>
    <property type="match status" value="1"/>
</dbReference>
<dbReference type="SMART" id="SM00861">
    <property type="entry name" value="Transket_pyr"/>
    <property type="match status" value="1"/>
</dbReference>
<dbReference type="Pfam" id="PF00456">
    <property type="entry name" value="Transketolase_N"/>
    <property type="match status" value="1"/>
</dbReference>
<dbReference type="Pfam" id="PF22613">
    <property type="entry name" value="Transketolase_C_1"/>
    <property type="match status" value="1"/>
</dbReference>
<gene>
    <name evidence="12" type="primary">tkt</name>
    <name evidence="12" type="ORF">PQ472_11305</name>
</gene>
<evidence type="ECO:0000256" key="10">
    <source>
        <dbReference type="NCBIfam" id="TIGR00232"/>
    </source>
</evidence>
<dbReference type="RefSeq" id="WP_274259942.1">
    <property type="nucleotide sequence ID" value="NZ_CP117884.1"/>
</dbReference>
<evidence type="ECO:0000313" key="12">
    <source>
        <dbReference type="EMBL" id="WDF82464.1"/>
    </source>
</evidence>
<dbReference type="CDD" id="cd02012">
    <property type="entry name" value="TPP_TK"/>
    <property type="match status" value="1"/>
</dbReference>
<evidence type="ECO:0000313" key="13">
    <source>
        <dbReference type="Proteomes" id="UP001220377"/>
    </source>
</evidence>
<dbReference type="Pfam" id="PF02779">
    <property type="entry name" value="Transket_pyr"/>
    <property type="match status" value="1"/>
</dbReference>
<keyword evidence="13" id="KW-1185">Reference proteome</keyword>
<keyword evidence="7" id="KW-0460">Magnesium</keyword>
<keyword evidence="6" id="KW-0479">Metal-binding</keyword>
<dbReference type="EMBL" id="CP117884">
    <property type="protein sequence ID" value="WDF82464.1"/>
    <property type="molecule type" value="Genomic_DNA"/>
</dbReference>
<comment type="similarity">
    <text evidence="3">Belongs to the transketolase family.</text>
</comment>
<dbReference type="GO" id="GO:0004802">
    <property type="term" value="F:transketolase activity"/>
    <property type="evidence" value="ECO:0007669"/>
    <property type="project" value="UniProtKB-EC"/>
</dbReference>
<dbReference type="InterPro" id="IPR055152">
    <property type="entry name" value="Transketolase-like_C_2"/>
</dbReference>
<dbReference type="InterPro" id="IPR005474">
    <property type="entry name" value="Transketolase_N"/>
</dbReference>
<protein>
    <recommendedName>
        <fullName evidence="4 10">Transketolase</fullName>
        <ecNumber evidence="4 10">2.2.1.1</ecNumber>
    </recommendedName>
</protein>
<accession>A0ABY7WTU6</accession>
<evidence type="ECO:0000256" key="3">
    <source>
        <dbReference type="ARBA" id="ARBA00007131"/>
    </source>
</evidence>
<comment type="cofactor">
    <cofactor evidence="1">
        <name>Mg(2+)</name>
        <dbReference type="ChEBI" id="CHEBI:18420"/>
    </cofactor>
</comment>
<dbReference type="SUPFAM" id="SSF52518">
    <property type="entry name" value="Thiamin diphosphate-binding fold (THDP-binding)"/>
    <property type="match status" value="2"/>
</dbReference>
<dbReference type="InterPro" id="IPR049557">
    <property type="entry name" value="Transketolase_CS"/>
</dbReference>